<evidence type="ECO:0000313" key="2">
    <source>
        <dbReference type="Proteomes" id="UP000051380"/>
    </source>
</evidence>
<reference evidence="1 2" key="1">
    <citation type="submission" date="2015-09" db="EMBL/GenBank/DDBJ databases">
        <title>Draft Genome Sequence of the Strain BR 3267 (Bradyrhizobium yuanmingense) recommended as inoculant for cowpea in Brazil.</title>
        <authorList>
            <person name="Simoes-Araujo J.L."/>
            <person name="Zilli J.E."/>
        </authorList>
    </citation>
    <scope>NUCLEOTIDE SEQUENCE [LARGE SCALE GENOMIC DNA]</scope>
    <source>
        <strain evidence="1 2">BR3267</strain>
    </source>
</reference>
<dbReference type="EMBL" id="LJYF01000048">
    <property type="protein sequence ID" value="KRP86948.1"/>
    <property type="molecule type" value="Genomic_DNA"/>
</dbReference>
<dbReference type="AlphaFoldDB" id="A0A0R3BUU5"/>
<proteinExistence type="predicted"/>
<dbReference type="Proteomes" id="UP000051380">
    <property type="component" value="Unassembled WGS sequence"/>
</dbReference>
<sequence>MPYWRKHNQSRDKGAFPASIVDCNPLVAIERNDSAGTHLLGLAVNNQSRFTGLYVQHCTTRRGKFLGGFTRTDQQVDHLDSPTSRVTFEN</sequence>
<comment type="caution">
    <text evidence="1">The sequence shown here is derived from an EMBL/GenBank/DDBJ whole genome shotgun (WGS) entry which is preliminary data.</text>
</comment>
<name>A0A0R3BUU5_9BRAD</name>
<organism evidence="1 2">
    <name type="scientific">Bradyrhizobium yuanmingense</name>
    <dbReference type="NCBI Taxonomy" id="108015"/>
    <lineage>
        <taxon>Bacteria</taxon>
        <taxon>Pseudomonadati</taxon>
        <taxon>Pseudomonadota</taxon>
        <taxon>Alphaproteobacteria</taxon>
        <taxon>Hyphomicrobiales</taxon>
        <taxon>Nitrobacteraceae</taxon>
        <taxon>Bradyrhizobium</taxon>
    </lineage>
</organism>
<evidence type="ECO:0000313" key="1">
    <source>
        <dbReference type="EMBL" id="KRP86948.1"/>
    </source>
</evidence>
<protein>
    <submittedName>
        <fullName evidence="1">Uncharacterized protein</fullName>
    </submittedName>
</protein>
<gene>
    <name evidence="1" type="ORF">AOQ72_02950</name>
</gene>
<accession>A0A0R3BUU5</accession>